<keyword evidence="5" id="KW-1185">Reference proteome</keyword>
<organism evidence="2 4">
    <name type="scientific">Holdemania massiliensis</name>
    <dbReference type="NCBI Taxonomy" id="1468449"/>
    <lineage>
        <taxon>Bacteria</taxon>
        <taxon>Bacillati</taxon>
        <taxon>Bacillota</taxon>
        <taxon>Erysipelotrichia</taxon>
        <taxon>Erysipelotrichales</taxon>
        <taxon>Erysipelotrichaceae</taxon>
        <taxon>Holdemania</taxon>
    </lineage>
</organism>
<dbReference type="Proteomes" id="UP000480929">
    <property type="component" value="Unassembled WGS sequence"/>
</dbReference>
<gene>
    <name evidence="3" type="ORF">GKD88_12760</name>
    <name evidence="2" type="ORF">GKE08_13090</name>
</gene>
<accession>A0A6N7S8N6</accession>
<dbReference type="InterPro" id="IPR001387">
    <property type="entry name" value="Cro/C1-type_HTH"/>
</dbReference>
<feature type="domain" description="HTH cro/C1-type" evidence="1">
    <location>
        <begin position="27"/>
        <end position="81"/>
    </location>
</feature>
<dbReference type="GO" id="GO:0003677">
    <property type="term" value="F:DNA binding"/>
    <property type="evidence" value="ECO:0007669"/>
    <property type="project" value="InterPro"/>
</dbReference>
<dbReference type="SUPFAM" id="SSF47413">
    <property type="entry name" value="lambda repressor-like DNA-binding domains"/>
    <property type="match status" value="1"/>
</dbReference>
<comment type="caution">
    <text evidence="2">The sequence shown here is derived from an EMBL/GenBank/DDBJ whole genome shotgun (WGS) entry which is preliminary data.</text>
</comment>
<name>A0A6N7S8N6_9FIRM</name>
<dbReference type="Pfam" id="PF12844">
    <property type="entry name" value="HTH_19"/>
    <property type="match status" value="1"/>
</dbReference>
<dbReference type="EMBL" id="WKPI01000025">
    <property type="protein sequence ID" value="MSC33991.1"/>
    <property type="molecule type" value="Genomic_DNA"/>
</dbReference>
<dbReference type="AlphaFoldDB" id="A0A6N7S8N6"/>
<evidence type="ECO:0000259" key="1">
    <source>
        <dbReference type="PROSITE" id="PS50943"/>
    </source>
</evidence>
<dbReference type="Gene3D" id="1.10.260.40">
    <property type="entry name" value="lambda repressor-like DNA-binding domains"/>
    <property type="match status" value="1"/>
</dbReference>
<dbReference type="InterPro" id="IPR010982">
    <property type="entry name" value="Lambda_DNA-bd_dom_sf"/>
</dbReference>
<dbReference type="Proteomes" id="UP000433575">
    <property type="component" value="Unassembled WGS sequence"/>
</dbReference>
<reference evidence="4 5" key="1">
    <citation type="journal article" date="2019" name="Nat. Med.">
        <title>A library of human gut bacterial isolates paired with longitudinal multiomics data enables mechanistic microbiome research.</title>
        <authorList>
            <person name="Poyet M."/>
            <person name="Groussin M."/>
            <person name="Gibbons S.M."/>
            <person name="Avila-Pacheco J."/>
            <person name="Jiang X."/>
            <person name="Kearney S.M."/>
            <person name="Perrotta A.R."/>
            <person name="Berdy B."/>
            <person name="Zhao S."/>
            <person name="Lieberman T.D."/>
            <person name="Swanson P.K."/>
            <person name="Smith M."/>
            <person name="Roesemann S."/>
            <person name="Alexander J.E."/>
            <person name="Rich S.A."/>
            <person name="Livny J."/>
            <person name="Vlamakis H."/>
            <person name="Clish C."/>
            <person name="Bullock K."/>
            <person name="Deik A."/>
            <person name="Scott J."/>
            <person name="Pierce K.A."/>
            <person name="Xavier R.J."/>
            <person name="Alm E.J."/>
        </authorList>
    </citation>
    <scope>NUCLEOTIDE SEQUENCE [LARGE SCALE GENOMIC DNA]</scope>
    <source>
        <strain evidence="2 4">BIOML-A4</strain>
        <strain evidence="3 5">BIOML-A5</strain>
    </source>
</reference>
<dbReference type="EMBL" id="WKPJ01000023">
    <property type="protein sequence ID" value="MSA90261.1"/>
    <property type="molecule type" value="Genomic_DNA"/>
</dbReference>
<dbReference type="CDD" id="cd00093">
    <property type="entry name" value="HTH_XRE"/>
    <property type="match status" value="1"/>
</dbReference>
<evidence type="ECO:0000313" key="2">
    <source>
        <dbReference type="EMBL" id="MSA90261.1"/>
    </source>
</evidence>
<sequence length="151" mass="17181">MCVIMKSIKGGGEVKRILKNPEVNKRIRELRETLNVKQGVYAADLSITQGALSEIENMRNNPSDRLIRDICLRDNVNKEWLLEGKEPIFLPVSRTQEIAGFMGEVINAENAGSFKQQLIHVLAQLNEDQWQVLADMYQLLLKEQSEQKSGD</sequence>
<protein>
    <submittedName>
        <fullName evidence="2">Helix-turn-helix domain-containing protein</fullName>
    </submittedName>
</protein>
<proteinExistence type="predicted"/>
<dbReference type="OrthoDB" id="1655755at2"/>
<evidence type="ECO:0000313" key="3">
    <source>
        <dbReference type="EMBL" id="MSC33991.1"/>
    </source>
</evidence>
<evidence type="ECO:0000313" key="4">
    <source>
        <dbReference type="Proteomes" id="UP000433575"/>
    </source>
</evidence>
<dbReference type="PROSITE" id="PS50943">
    <property type="entry name" value="HTH_CROC1"/>
    <property type="match status" value="1"/>
</dbReference>
<dbReference type="SMART" id="SM00530">
    <property type="entry name" value="HTH_XRE"/>
    <property type="match status" value="1"/>
</dbReference>
<evidence type="ECO:0000313" key="5">
    <source>
        <dbReference type="Proteomes" id="UP000480929"/>
    </source>
</evidence>